<dbReference type="EMBL" id="NTJZ01000002">
    <property type="protein sequence ID" value="PDH35040.1"/>
    <property type="molecule type" value="Genomic_DNA"/>
</dbReference>
<dbReference type="GO" id="GO:0006270">
    <property type="term" value="P:DNA replication initiation"/>
    <property type="evidence" value="ECO:0007669"/>
    <property type="project" value="InterPro"/>
</dbReference>
<evidence type="ECO:0000313" key="2">
    <source>
        <dbReference type="EMBL" id="PDH35040.1"/>
    </source>
</evidence>
<comment type="caution">
    <text evidence="2">The sequence shown here is derived from an EMBL/GenBank/DDBJ whole genome shotgun (WGS) entry which is preliminary data.</text>
</comment>
<evidence type="ECO:0008006" key="4">
    <source>
        <dbReference type="Google" id="ProtNLM"/>
    </source>
</evidence>
<sequence>MQKINPLLDQASKELKRNSSKSLTEAGQSSKSPDLSRDRIAEPDHDYENDRVRDHVDAINQVFAEFEFAYHNQFHKAFAESEALVIAKKYWLSSLERYSPRQIVAAAKKVIQSQEYLPSIAVFTRACDEGTGLFGLPSVRQAYLEACSAPSPKKHYNWSHEAVYYAGKATGWYLLANEPESSALSVFEYHYEQLCRRVVNGEQLTIETPAALSDNIERTLDKEEARARIAKLKKKLGL</sequence>
<evidence type="ECO:0000256" key="1">
    <source>
        <dbReference type="SAM" id="MobiDB-lite"/>
    </source>
</evidence>
<name>A0A2A5WEV4_9GAMM</name>
<dbReference type="Pfam" id="PF06992">
    <property type="entry name" value="Phage_lambda_P"/>
    <property type="match status" value="1"/>
</dbReference>
<feature type="compositionally biased region" description="Basic and acidic residues" evidence="1">
    <location>
        <begin position="34"/>
        <end position="47"/>
    </location>
</feature>
<organism evidence="2 3">
    <name type="scientific">OM182 bacterium MED-G28</name>
    <dbReference type="NCBI Taxonomy" id="1986256"/>
    <lineage>
        <taxon>Bacteria</taxon>
        <taxon>Pseudomonadati</taxon>
        <taxon>Pseudomonadota</taxon>
        <taxon>Gammaproteobacteria</taxon>
        <taxon>OMG group</taxon>
        <taxon>OM182 clade</taxon>
    </lineage>
</organism>
<dbReference type="AlphaFoldDB" id="A0A2A5WEV4"/>
<protein>
    <recommendedName>
        <fullName evidence="4">Replicative helicase inhibitor G39P N-terminal domain-containing protein</fullName>
    </recommendedName>
</protein>
<evidence type="ECO:0000313" key="3">
    <source>
        <dbReference type="Proteomes" id="UP000219329"/>
    </source>
</evidence>
<dbReference type="Proteomes" id="UP000219329">
    <property type="component" value="Unassembled WGS sequence"/>
</dbReference>
<feature type="compositionally biased region" description="Polar residues" evidence="1">
    <location>
        <begin position="20"/>
        <end position="33"/>
    </location>
</feature>
<dbReference type="InterPro" id="IPR009731">
    <property type="entry name" value="P-like"/>
</dbReference>
<gene>
    <name evidence="2" type="ORF">CNF02_03150</name>
</gene>
<proteinExistence type="predicted"/>
<reference evidence="2 3" key="1">
    <citation type="submission" date="2017-08" db="EMBL/GenBank/DDBJ databases">
        <title>Fine stratification of microbial communities through a metagenomic profile of the photic zone.</title>
        <authorList>
            <person name="Haro-Moreno J.M."/>
            <person name="Lopez-Perez M."/>
            <person name="De La Torre J."/>
            <person name="Picazo A."/>
            <person name="Camacho A."/>
            <person name="Rodriguez-Valera F."/>
        </authorList>
    </citation>
    <scope>NUCLEOTIDE SEQUENCE [LARGE SCALE GENOMIC DNA]</scope>
    <source>
        <strain evidence="2">MED-G28</strain>
    </source>
</reference>
<accession>A0A2A5WEV4</accession>
<feature type="region of interest" description="Disordered" evidence="1">
    <location>
        <begin position="1"/>
        <end position="47"/>
    </location>
</feature>